<gene>
    <name evidence="2" type="ORF">EVAR_94537_1</name>
</gene>
<feature type="compositionally biased region" description="Basic and acidic residues" evidence="1">
    <location>
        <begin position="7"/>
        <end position="16"/>
    </location>
</feature>
<protein>
    <submittedName>
        <fullName evidence="2">Uncharacterized protein</fullName>
    </submittedName>
</protein>
<name>A0A4C1UUW0_EUMVA</name>
<organism evidence="2 3">
    <name type="scientific">Eumeta variegata</name>
    <name type="common">Bagworm moth</name>
    <name type="synonym">Eumeta japonica</name>
    <dbReference type="NCBI Taxonomy" id="151549"/>
    <lineage>
        <taxon>Eukaryota</taxon>
        <taxon>Metazoa</taxon>
        <taxon>Ecdysozoa</taxon>
        <taxon>Arthropoda</taxon>
        <taxon>Hexapoda</taxon>
        <taxon>Insecta</taxon>
        <taxon>Pterygota</taxon>
        <taxon>Neoptera</taxon>
        <taxon>Endopterygota</taxon>
        <taxon>Lepidoptera</taxon>
        <taxon>Glossata</taxon>
        <taxon>Ditrysia</taxon>
        <taxon>Tineoidea</taxon>
        <taxon>Psychidae</taxon>
        <taxon>Oiketicinae</taxon>
        <taxon>Eumeta</taxon>
    </lineage>
</organism>
<feature type="region of interest" description="Disordered" evidence="1">
    <location>
        <begin position="1"/>
        <end position="94"/>
    </location>
</feature>
<evidence type="ECO:0000313" key="3">
    <source>
        <dbReference type="Proteomes" id="UP000299102"/>
    </source>
</evidence>
<feature type="compositionally biased region" description="Basic and acidic residues" evidence="1">
    <location>
        <begin position="52"/>
        <end position="68"/>
    </location>
</feature>
<proteinExistence type="predicted"/>
<accession>A0A4C1UUW0</accession>
<dbReference type="Proteomes" id="UP000299102">
    <property type="component" value="Unassembled WGS sequence"/>
</dbReference>
<dbReference type="AlphaFoldDB" id="A0A4C1UUW0"/>
<reference evidence="2 3" key="1">
    <citation type="journal article" date="2019" name="Commun. Biol.">
        <title>The bagworm genome reveals a unique fibroin gene that provides high tensile strength.</title>
        <authorList>
            <person name="Kono N."/>
            <person name="Nakamura H."/>
            <person name="Ohtoshi R."/>
            <person name="Tomita M."/>
            <person name="Numata K."/>
            <person name="Arakawa K."/>
        </authorList>
    </citation>
    <scope>NUCLEOTIDE SEQUENCE [LARGE SCALE GENOMIC DNA]</scope>
</reference>
<dbReference type="EMBL" id="BGZK01000230">
    <property type="protein sequence ID" value="GBP30228.1"/>
    <property type="molecule type" value="Genomic_DNA"/>
</dbReference>
<evidence type="ECO:0000256" key="1">
    <source>
        <dbReference type="SAM" id="MobiDB-lite"/>
    </source>
</evidence>
<sequence>MHFIHRRPPDARRSLYEVEAAPEAEATPERIVETAGRREARTRCSASSRRRSKDDPNTRSGRERDFKSVRGRAVGARRARRTRTSHPSESKLNWLYHGNGPTRLVRYHTLAERRRQLVAPAVTLYPAIKSTGGFMIFAKYSHKDTSLQTLPCTRPRRARPRASRALLAAIDFVDSNETSFPFYIRRRSARVSRGRAEIMDNSFYLSFHCLVRLRATTNVFWSYLCNVLFENNTLDHISSPEHIHAGEVISVNTVGCGARAARRGAADAHVLRDPYNSFRRRPGDSRNFPVVLLHQRNPKVVRALAARGRPLR</sequence>
<feature type="compositionally biased region" description="Basic and acidic residues" evidence="1">
    <location>
        <begin position="27"/>
        <end position="42"/>
    </location>
</feature>
<feature type="compositionally biased region" description="Basic residues" evidence="1">
    <location>
        <begin position="75"/>
        <end position="84"/>
    </location>
</feature>
<keyword evidence="3" id="KW-1185">Reference proteome</keyword>
<evidence type="ECO:0000313" key="2">
    <source>
        <dbReference type="EMBL" id="GBP30228.1"/>
    </source>
</evidence>
<comment type="caution">
    <text evidence="2">The sequence shown here is derived from an EMBL/GenBank/DDBJ whole genome shotgun (WGS) entry which is preliminary data.</text>
</comment>